<evidence type="ECO:0008006" key="4">
    <source>
        <dbReference type="Google" id="ProtNLM"/>
    </source>
</evidence>
<evidence type="ECO:0000256" key="1">
    <source>
        <dbReference type="SAM" id="MobiDB-lite"/>
    </source>
</evidence>
<proteinExistence type="predicted"/>
<gene>
    <name evidence="2" type="ORF">IEQ31_35735</name>
</gene>
<dbReference type="Proteomes" id="UP000653231">
    <property type="component" value="Unassembled WGS sequence"/>
</dbReference>
<comment type="caution">
    <text evidence="2">The sequence shown here is derived from an EMBL/GenBank/DDBJ whole genome shotgun (WGS) entry which is preliminary data.</text>
</comment>
<accession>A0ABR8LIS6</accession>
<protein>
    <recommendedName>
        <fullName evidence="4">DUF222 domain-containing protein</fullName>
    </recommendedName>
</protein>
<name>A0ABR8LIS6_9ACTN</name>
<dbReference type="RefSeq" id="WP_191055579.1">
    <property type="nucleotide sequence ID" value="NZ_JACXRZ010000055.1"/>
</dbReference>
<dbReference type="EMBL" id="JACXRZ010000055">
    <property type="protein sequence ID" value="MBD3148493.1"/>
    <property type="molecule type" value="Genomic_DNA"/>
</dbReference>
<keyword evidence="3" id="KW-1185">Reference proteome</keyword>
<organism evidence="2 3">
    <name type="scientific">Microbispora bryophytorum subsp. camponoti</name>
    <dbReference type="NCBI Taxonomy" id="1677852"/>
    <lineage>
        <taxon>Bacteria</taxon>
        <taxon>Bacillati</taxon>
        <taxon>Actinomycetota</taxon>
        <taxon>Actinomycetes</taxon>
        <taxon>Streptosporangiales</taxon>
        <taxon>Streptosporangiaceae</taxon>
        <taxon>Microbispora</taxon>
    </lineage>
</organism>
<sequence>MTSKEQGELRLLMTMLERARSWERMTGSTPEASRVAEGSALAGDDRKSDPYQVSHAAWHALTVAVDNLHCLYLVTKGYQKDEKSIQLVMHVYSPYTLLRASLENAARAVWMLSPNDRKERIARRLQIEAGNAKASDLAHHRMGAQPTRTLEQRMNQLRSIARDAGIIESRIKRVTYQEIVEAAGEETVGNELMLILWQCASAMAHGDAWAMISLSDREVLGEATSRILNLRVTASTSMLVTSVQASVIMIDRGFKLFDMRRVKHY</sequence>
<evidence type="ECO:0000313" key="2">
    <source>
        <dbReference type="EMBL" id="MBD3148493.1"/>
    </source>
</evidence>
<evidence type="ECO:0000313" key="3">
    <source>
        <dbReference type="Proteomes" id="UP000653231"/>
    </source>
</evidence>
<reference evidence="2 3" key="1">
    <citation type="submission" date="2020-09" db="EMBL/GenBank/DDBJ databases">
        <title>Actinomycete isolated from the Camponotus japonicus Mayr.</title>
        <authorList>
            <person name="Gong X."/>
        </authorList>
    </citation>
    <scope>NUCLEOTIDE SEQUENCE [LARGE SCALE GENOMIC DNA]</scope>
    <source>
        <strain evidence="2 3">2C-HV3</strain>
    </source>
</reference>
<feature type="region of interest" description="Disordered" evidence="1">
    <location>
        <begin position="23"/>
        <end position="47"/>
    </location>
</feature>